<dbReference type="PANTHER" id="PTHR44846">
    <property type="entry name" value="MANNOSYL-D-GLYCERATE TRANSPORT/METABOLISM SYSTEM REPRESSOR MNGR-RELATED"/>
    <property type="match status" value="1"/>
</dbReference>
<comment type="caution">
    <text evidence="5">The sequence shown here is derived from an EMBL/GenBank/DDBJ whole genome shotgun (WGS) entry which is preliminary data.</text>
</comment>
<keyword evidence="6" id="KW-1185">Reference proteome</keyword>
<dbReference type="AlphaFoldDB" id="A0A510VDE6"/>
<dbReference type="InterPro" id="IPR011663">
    <property type="entry name" value="UTRA"/>
</dbReference>
<dbReference type="GO" id="GO:0003677">
    <property type="term" value="F:DNA binding"/>
    <property type="evidence" value="ECO:0007669"/>
    <property type="project" value="UniProtKB-KW"/>
</dbReference>
<dbReference type="GO" id="GO:0045892">
    <property type="term" value="P:negative regulation of DNA-templated transcription"/>
    <property type="evidence" value="ECO:0007669"/>
    <property type="project" value="TreeGrafter"/>
</dbReference>
<dbReference type="InterPro" id="IPR000524">
    <property type="entry name" value="Tscrpt_reg_HTH_GntR"/>
</dbReference>
<dbReference type="SUPFAM" id="SSF64288">
    <property type="entry name" value="Chorismate lyase-like"/>
    <property type="match status" value="1"/>
</dbReference>
<feature type="domain" description="HTH gntR-type" evidence="4">
    <location>
        <begin position="25"/>
        <end position="93"/>
    </location>
</feature>
<dbReference type="SMART" id="SM00866">
    <property type="entry name" value="UTRA"/>
    <property type="match status" value="1"/>
</dbReference>
<gene>
    <name evidence="5" type="ORF">CXY01_37500</name>
</gene>
<dbReference type="InterPro" id="IPR050679">
    <property type="entry name" value="Bact_HTH_transcr_reg"/>
</dbReference>
<evidence type="ECO:0000259" key="4">
    <source>
        <dbReference type="PROSITE" id="PS50949"/>
    </source>
</evidence>
<dbReference type="Gene3D" id="3.40.1410.10">
    <property type="entry name" value="Chorismate lyase-like"/>
    <property type="match status" value="1"/>
</dbReference>
<dbReference type="Proteomes" id="UP000321118">
    <property type="component" value="Unassembled WGS sequence"/>
</dbReference>
<evidence type="ECO:0000313" key="6">
    <source>
        <dbReference type="Proteomes" id="UP000321118"/>
    </source>
</evidence>
<keyword evidence="1" id="KW-0805">Transcription regulation</keyword>
<keyword evidence="2" id="KW-0238">DNA-binding</keyword>
<dbReference type="GO" id="GO:0003700">
    <property type="term" value="F:DNA-binding transcription factor activity"/>
    <property type="evidence" value="ECO:0007669"/>
    <property type="project" value="InterPro"/>
</dbReference>
<dbReference type="PANTHER" id="PTHR44846:SF1">
    <property type="entry name" value="MANNOSYL-D-GLYCERATE TRANSPORT_METABOLISM SYSTEM REPRESSOR MNGR-RELATED"/>
    <property type="match status" value="1"/>
</dbReference>
<dbReference type="CDD" id="cd07377">
    <property type="entry name" value="WHTH_GntR"/>
    <property type="match status" value="1"/>
</dbReference>
<dbReference type="Pfam" id="PF00392">
    <property type="entry name" value="GntR"/>
    <property type="match status" value="1"/>
</dbReference>
<dbReference type="InterPro" id="IPR036388">
    <property type="entry name" value="WH-like_DNA-bd_sf"/>
</dbReference>
<dbReference type="SMART" id="SM00345">
    <property type="entry name" value="HTH_GNTR"/>
    <property type="match status" value="1"/>
</dbReference>
<dbReference type="Pfam" id="PF07702">
    <property type="entry name" value="UTRA"/>
    <property type="match status" value="1"/>
</dbReference>
<evidence type="ECO:0000256" key="3">
    <source>
        <dbReference type="ARBA" id="ARBA00023163"/>
    </source>
</evidence>
<proteinExistence type="predicted"/>
<dbReference type="Gene3D" id="1.10.10.10">
    <property type="entry name" value="Winged helix-like DNA-binding domain superfamily/Winged helix DNA-binding domain"/>
    <property type="match status" value="1"/>
</dbReference>
<dbReference type="SUPFAM" id="SSF46785">
    <property type="entry name" value="Winged helix' DNA-binding domain"/>
    <property type="match status" value="1"/>
</dbReference>
<dbReference type="EMBL" id="BJUB01000014">
    <property type="protein sequence ID" value="GEK23230.1"/>
    <property type="molecule type" value="Genomic_DNA"/>
</dbReference>
<reference evidence="5 6" key="1">
    <citation type="submission" date="2019-07" db="EMBL/GenBank/DDBJ databases">
        <title>Whole genome shotgun sequence of Cellulomonas xylanilytica NBRC 101102.</title>
        <authorList>
            <person name="Hosoyama A."/>
            <person name="Uohara A."/>
            <person name="Ohji S."/>
            <person name="Ichikawa N."/>
        </authorList>
    </citation>
    <scope>NUCLEOTIDE SEQUENCE [LARGE SCALE GENOMIC DNA]</scope>
    <source>
        <strain evidence="5 6">NBRC 101102</strain>
    </source>
</reference>
<sequence>MHDQTRAIRETLDPMTDVLQRESAVPLYAQLEQILHTRITSGEWLPGQRIPSENELNRIYGLSRMTVRGVLTKLVGDGLLVRVPGKGTYVATPKINAISPAYRGVREQLEGLGYETSTRLVSLGLETPSSGVRERLALGEGDETYVIVRVRSVQGEPISLHRSYVPARLAPGLDGHDVVANQLCVVLEEHYGLPMKRVHEELEAVAVSTEDARHLGMRRGEPALQLQDVISDALSRPFEYSSIVFRGDRMRLRFDYDR</sequence>
<accession>A0A510VDE6</accession>
<dbReference type="InterPro" id="IPR036390">
    <property type="entry name" value="WH_DNA-bd_sf"/>
</dbReference>
<dbReference type="FunFam" id="1.10.10.10:FF:000079">
    <property type="entry name" value="GntR family transcriptional regulator"/>
    <property type="match status" value="1"/>
</dbReference>
<evidence type="ECO:0000256" key="1">
    <source>
        <dbReference type="ARBA" id="ARBA00023015"/>
    </source>
</evidence>
<keyword evidence="3" id="KW-0804">Transcription</keyword>
<dbReference type="PRINTS" id="PR00035">
    <property type="entry name" value="HTHGNTR"/>
</dbReference>
<evidence type="ECO:0000313" key="5">
    <source>
        <dbReference type="EMBL" id="GEK23230.1"/>
    </source>
</evidence>
<dbReference type="InterPro" id="IPR028978">
    <property type="entry name" value="Chorismate_lyase_/UTRA_dom_sf"/>
</dbReference>
<evidence type="ECO:0000256" key="2">
    <source>
        <dbReference type="ARBA" id="ARBA00023125"/>
    </source>
</evidence>
<protein>
    <submittedName>
        <fullName evidence="5">Transcriptional regulator</fullName>
    </submittedName>
</protein>
<name>A0A510VDE6_9CELL</name>
<dbReference type="PROSITE" id="PS50949">
    <property type="entry name" value="HTH_GNTR"/>
    <property type="match status" value="1"/>
</dbReference>
<organism evidence="5 6">
    <name type="scientific">Cellulomonas xylanilytica</name>
    <dbReference type="NCBI Taxonomy" id="233583"/>
    <lineage>
        <taxon>Bacteria</taxon>
        <taxon>Bacillati</taxon>
        <taxon>Actinomycetota</taxon>
        <taxon>Actinomycetes</taxon>
        <taxon>Micrococcales</taxon>
        <taxon>Cellulomonadaceae</taxon>
        <taxon>Cellulomonas</taxon>
    </lineage>
</organism>